<feature type="domain" description="Transglycosylase SLT" evidence="1">
    <location>
        <begin position="42"/>
        <end position="147"/>
    </location>
</feature>
<dbReference type="PANTHER" id="PTHR37423">
    <property type="entry name" value="SOLUBLE LYTIC MUREIN TRANSGLYCOSYLASE-RELATED"/>
    <property type="match status" value="1"/>
</dbReference>
<dbReference type="OrthoDB" id="9815002at2"/>
<dbReference type="SUPFAM" id="SSF53955">
    <property type="entry name" value="Lysozyme-like"/>
    <property type="match status" value="1"/>
</dbReference>
<dbReference type="EMBL" id="LTAY01000015">
    <property type="protein sequence ID" value="OPX50435.1"/>
    <property type="molecule type" value="Genomic_DNA"/>
</dbReference>
<sequence length="185" mass="21385">MKKLIIALLIIILGVSLFKLGFIINKKVELNRYPYKYSEEVNHYSREYDLDPLFVLSVIKVESNFNPDATSNSGAIGPMQITEETGRDIAKHLGNENFNPKDLYNPEINIEMGCWYLNDLFKEFQNRDLVLAAYNGGRGNVQNWLVDSRYSSNGELINIPFKETQDYVKKVNNDLEVYSRIYSNK</sequence>
<protein>
    <submittedName>
        <fullName evidence="2">Soluble lytic murein transglycosylase</fullName>
        <ecNumber evidence="2">4.2.2.-</ecNumber>
    </submittedName>
</protein>
<evidence type="ECO:0000313" key="2">
    <source>
        <dbReference type="EMBL" id="OPX50435.1"/>
    </source>
</evidence>
<reference evidence="2 3" key="1">
    <citation type="submission" date="2016-02" db="EMBL/GenBank/DDBJ databases">
        <title>Genome sequence of Clostridium thermobutyricum DSM 4928.</title>
        <authorList>
            <person name="Poehlein A."/>
            <person name="Daniel R."/>
        </authorList>
    </citation>
    <scope>NUCLEOTIDE SEQUENCE [LARGE SCALE GENOMIC DNA]</scope>
    <source>
        <strain evidence="2 3">DSM 4928</strain>
    </source>
</reference>
<dbReference type="InterPro" id="IPR008258">
    <property type="entry name" value="Transglycosylase_SLT_dom_1"/>
</dbReference>
<evidence type="ECO:0000313" key="3">
    <source>
        <dbReference type="Proteomes" id="UP000191448"/>
    </source>
</evidence>
<gene>
    <name evidence="2" type="primary">slt_1</name>
    <name evidence="2" type="ORF">CLTHE_02920</name>
</gene>
<accession>A0A1V4SYY0</accession>
<dbReference type="InterPro" id="IPR023346">
    <property type="entry name" value="Lysozyme-like_dom_sf"/>
</dbReference>
<dbReference type="RefSeq" id="WP_080021678.1">
    <property type="nucleotide sequence ID" value="NZ_LTAY01000015.1"/>
</dbReference>
<dbReference type="GO" id="GO:0016829">
    <property type="term" value="F:lyase activity"/>
    <property type="evidence" value="ECO:0007669"/>
    <property type="project" value="UniProtKB-KW"/>
</dbReference>
<dbReference type="PANTHER" id="PTHR37423:SF2">
    <property type="entry name" value="MEMBRANE-BOUND LYTIC MUREIN TRANSGLYCOSYLASE C"/>
    <property type="match status" value="1"/>
</dbReference>
<keyword evidence="2" id="KW-0456">Lyase</keyword>
<dbReference type="AlphaFoldDB" id="A0A1V4SYY0"/>
<organism evidence="2 3">
    <name type="scientific">Clostridium thermobutyricum DSM 4928</name>
    <dbReference type="NCBI Taxonomy" id="1121339"/>
    <lineage>
        <taxon>Bacteria</taxon>
        <taxon>Bacillati</taxon>
        <taxon>Bacillota</taxon>
        <taxon>Clostridia</taxon>
        <taxon>Eubacteriales</taxon>
        <taxon>Clostridiaceae</taxon>
        <taxon>Clostridium</taxon>
    </lineage>
</organism>
<dbReference type="Pfam" id="PF01464">
    <property type="entry name" value="SLT"/>
    <property type="match status" value="1"/>
</dbReference>
<dbReference type="Gene3D" id="1.10.530.10">
    <property type="match status" value="1"/>
</dbReference>
<proteinExistence type="predicted"/>
<evidence type="ECO:0000259" key="1">
    <source>
        <dbReference type="Pfam" id="PF01464"/>
    </source>
</evidence>
<dbReference type="EC" id="4.2.2.-" evidence="2"/>
<dbReference type="Proteomes" id="UP000191448">
    <property type="component" value="Unassembled WGS sequence"/>
</dbReference>
<comment type="caution">
    <text evidence="2">The sequence shown here is derived from an EMBL/GenBank/DDBJ whole genome shotgun (WGS) entry which is preliminary data.</text>
</comment>
<dbReference type="CDD" id="cd16896">
    <property type="entry name" value="LT_Slt70-like"/>
    <property type="match status" value="1"/>
</dbReference>
<name>A0A1V4SYY0_9CLOT</name>